<dbReference type="EMBL" id="JACORT010000015">
    <property type="protein sequence ID" value="MBC5786134.1"/>
    <property type="molecule type" value="Genomic_DNA"/>
</dbReference>
<dbReference type="InterPro" id="IPR041664">
    <property type="entry name" value="AAA_16"/>
</dbReference>
<protein>
    <submittedName>
        <fullName evidence="6">AAA family ATPase</fullName>
    </submittedName>
</protein>
<evidence type="ECO:0000256" key="2">
    <source>
        <dbReference type="ARBA" id="ARBA00023125"/>
    </source>
</evidence>
<dbReference type="SUPFAM" id="SSF46894">
    <property type="entry name" value="C-terminal effector domain of the bipartite response regulators"/>
    <property type="match status" value="1"/>
</dbReference>
<dbReference type="PROSITE" id="PS50043">
    <property type="entry name" value="HTH_LUXR_2"/>
    <property type="match status" value="1"/>
</dbReference>
<evidence type="ECO:0000313" key="7">
    <source>
        <dbReference type="Proteomes" id="UP000608513"/>
    </source>
</evidence>
<dbReference type="Gene3D" id="1.25.40.10">
    <property type="entry name" value="Tetratricopeptide repeat domain"/>
    <property type="match status" value="1"/>
</dbReference>
<dbReference type="Pfam" id="PF13191">
    <property type="entry name" value="AAA_16"/>
    <property type="match status" value="1"/>
</dbReference>
<evidence type="ECO:0000256" key="4">
    <source>
        <dbReference type="SAM" id="MobiDB-lite"/>
    </source>
</evidence>
<dbReference type="Pfam" id="PF25873">
    <property type="entry name" value="WHD_MalT"/>
    <property type="match status" value="1"/>
</dbReference>
<keyword evidence="2" id="KW-0238">DNA-binding</keyword>
<dbReference type="InterPro" id="IPR027417">
    <property type="entry name" value="P-loop_NTPase"/>
</dbReference>
<dbReference type="Proteomes" id="UP000608513">
    <property type="component" value="Unassembled WGS sequence"/>
</dbReference>
<keyword evidence="3" id="KW-0804">Transcription</keyword>
<organism evidence="6 7">
    <name type="scientific">Ramlibacter cellulosilyticus</name>
    <dbReference type="NCBI Taxonomy" id="2764187"/>
    <lineage>
        <taxon>Bacteria</taxon>
        <taxon>Pseudomonadati</taxon>
        <taxon>Pseudomonadota</taxon>
        <taxon>Betaproteobacteria</taxon>
        <taxon>Burkholderiales</taxon>
        <taxon>Comamonadaceae</taxon>
        <taxon>Ramlibacter</taxon>
    </lineage>
</organism>
<dbReference type="GO" id="GO:0003677">
    <property type="term" value="F:DNA binding"/>
    <property type="evidence" value="ECO:0007669"/>
    <property type="project" value="UniProtKB-KW"/>
</dbReference>
<gene>
    <name evidence="6" type="ORF">H8N03_24560</name>
</gene>
<dbReference type="InterPro" id="IPR016032">
    <property type="entry name" value="Sig_transdc_resp-reg_C-effctor"/>
</dbReference>
<proteinExistence type="predicted"/>
<keyword evidence="7" id="KW-1185">Reference proteome</keyword>
<feature type="domain" description="HTH luxR-type" evidence="5">
    <location>
        <begin position="864"/>
        <end position="929"/>
    </location>
</feature>
<accession>A0A923MWT1</accession>
<evidence type="ECO:0000256" key="3">
    <source>
        <dbReference type="ARBA" id="ARBA00023163"/>
    </source>
</evidence>
<dbReference type="InterPro" id="IPR059106">
    <property type="entry name" value="WHD_MalT"/>
</dbReference>
<evidence type="ECO:0000313" key="6">
    <source>
        <dbReference type="EMBL" id="MBC5786134.1"/>
    </source>
</evidence>
<dbReference type="Gene3D" id="1.10.10.10">
    <property type="entry name" value="Winged helix-like DNA-binding domain superfamily/Winged helix DNA-binding domain"/>
    <property type="match status" value="1"/>
</dbReference>
<comment type="caution">
    <text evidence="6">The sequence shown here is derived from an EMBL/GenBank/DDBJ whole genome shotgun (WGS) entry which is preliminary data.</text>
</comment>
<dbReference type="InterPro" id="IPR000792">
    <property type="entry name" value="Tscrpt_reg_LuxR_C"/>
</dbReference>
<dbReference type="PANTHER" id="PTHR44688">
    <property type="entry name" value="DNA-BINDING TRANSCRIPTIONAL ACTIVATOR DEVR_DOSR"/>
    <property type="match status" value="1"/>
</dbReference>
<name>A0A923MWT1_9BURK</name>
<dbReference type="GO" id="GO:0006355">
    <property type="term" value="P:regulation of DNA-templated transcription"/>
    <property type="evidence" value="ECO:0007669"/>
    <property type="project" value="InterPro"/>
</dbReference>
<reference evidence="6" key="1">
    <citation type="submission" date="2020-08" db="EMBL/GenBank/DDBJ databases">
        <title>Ramlibacter sp. USB13 16S ribosomal RNA gene genome sequencing and assembly.</title>
        <authorList>
            <person name="Kang M."/>
        </authorList>
    </citation>
    <scope>NUCLEOTIDE SEQUENCE</scope>
    <source>
        <strain evidence="6">USB13</strain>
    </source>
</reference>
<dbReference type="CDD" id="cd06170">
    <property type="entry name" value="LuxR_C_like"/>
    <property type="match status" value="1"/>
</dbReference>
<dbReference type="AlphaFoldDB" id="A0A923MWT1"/>
<feature type="region of interest" description="Disordered" evidence="4">
    <location>
        <begin position="1"/>
        <end position="31"/>
    </location>
</feature>
<dbReference type="SUPFAM" id="SSF52540">
    <property type="entry name" value="P-loop containing nucleoside triphosphate hydrolases"/>
    <property type="match status" value="1"/>
</dbReference>
<dbReference type="PRINTS" id="PR00038">
    <property type="entry name" value="HTHLUXR"/>
</dbReference>
<sequence>MQGNEDVSVHDGSHQDGPQVRSRAGPKATSRRGGCALPFVFIRHSERFPPVSPPAAAAATDLLLKVTPPRVPRDALARAALSGSQRALGEQPVVLVQAPAGFGKTLLLAQWRREHLSRGAAVAWLLAQPEDDPARFVQALALAVRVGAGRPTFGHALLQAGGPTGLEGVTTWLAEVAQGALNLVLVVDEADRLPPATREALAYLLRNAPPNLRCIVAARSDCQLELEDLVAYGQCVVIGTAQLRFTLDETLQLVRNRFGQAMDPDAAARLHEMAEGWPLGLQLALSVAGPGARPELPQPGLHGGALRSQLLDYLLGNLDPADLDFLARISVADPLHPGLCEVLVPGAGSRTRLERLLRDTPVFVASEQSDWVRLHSLAREALRERLQAAAPDDVRALHARAAEWLARQGLLDAAAGHALASGQEQLAYELAERSLYELMVAQGRQTAVLEWVRQLPPGELERRPRLLLAAAWSLAISERHEEAGRLVARLLEQPDADEGLRWECALILGGAAMFADDPDRFVALHEPWPEAPPRADTRLRQIHANRLAMRALLQGEPALARLRQQQGPRSEGTSSEHLNRWGDLIISLSYLWEGQVKLAEQLLRPALAGMDGNLGRRAPLACDLAALLAAALWERDQPEEAQALLANRLDVLERCGLADCVMLGYRALARMAVASDNEPRALELLGALDAVGIARRLPRLRIASLSEQVRVHARRYRSETCRDLCRQLDALLAEPGLPQGPLWRRTVDGMRRLAQAYAAISAQDWRGAVQPLAEAEALALQSRQGRVRIEALGLRAWVLDRCGEKAQPLVREAMGLAEACGLQRVFSDAHPGLADWLRNSSAAAPVRASSPAAPPPARSAIQPRATASMVLTPKEREVLELLARSLSNKEIGLAMQVGEETIKWHMKNLFAKLDAGTRKQVVSRARILGLLADTATP</sequence>
<dbReference type="InterPro" id="IPR011990">
    <property type="entry name" value="TPR-like_helical_dom_sf"/>
</dbReference>
<dbReference type="SMART" id="SM00421">
    <property type="entry name" value="HTH_LUXR"/>
    <property type="match status" value="1"/>
</dbReference>
<dbReference type="InterPro" id="IPR036388">
    <property type="entry name" value="WH-like_DNA-bd_sf"/>
</dbReference>
<keyword evidence="1" id="KW-0805">Transcription regulation</keyword>
<evidence type="ECO:0000256" key="1">
    <source>
        <dbReference type="ARBA" id="ARBA00023015"/>
    </source>
</evidence>
<evidence type="ECO:0000259" key="5">
    <source>
        <dbReference type="PROSITE" id="PS50043"/>
    </source>
</evidence>
<dbReference type="PANTHER" id="PTHR44688:SF16">
    <property type="entry name" value="DNA-BINDING TRANSCRIPTIONAL ACTIVATOR DEVR_DOSR"/>
    <property type="match status" value="1"/>
</dbReference>
<dbReference type="Pfam" id="PF00196">
    <property type="entry name" value="GerE"/>
    <property type="match status" value="1"/>
</dbReference>